<name>A0A2T5GR93_9SPHN</name>
<sequence>MQTERVTFLTSPDHKAALDAFAASNGKSVGHVLREASTRYLVEGEADEEAALALLVREVEAAVPVMRADIRDTIASIQRANDAVDAVLAGERPRA</sequence>
<dbReference type="AlphaFoldDB" id="A0A2T5GR93"/>
<dbReference type="RefSeq" id="WP_056419443.1">
    <property type="nucleotide sequence ID" value="NZ_JAPZPS010000010.1"/>
</dbReference>
<reference evidence="1 3" key="1">
    <citation type="submission" date="2018-04" db="EMBL/GenBank/DDBJ databases">
        <title>Genomic Encyclopedia of Type Strains, Phase III (KMG-III): the genomes of soil and plant-associated and newly described type strains.</title>
        <authorList>
            <person name="Whitman W."/>
        </authorList>
    </citation>
    <scope>NUCLEOTIDE SEQUENCE [LARGE SCALE GENOMIC DNA]</scope>
    <source>
        <strain evidence="1 3">MA101b</strain>
    </source>
</reference>
<proteinExistence type="predicted"/>
<evidence type="ECO:0000313" key="2">
    <source>
        <dbReference type="EMBL" id="VVT01503.1"/>
    </source>
</evidence>
<organism evidence="1 3">
    <name type="scientific">Sphingomonas aurantiaca</name>
    <dbReference type="NCBI Taxonomy" id="185949"/>
    <lineage>
        <taxon>Bacteria</taxon>
        <taxon>Pseudomonadati</taxon>
        <taxon>Pseudomonadota</taxon>
        <taxon>Alphaproteobacteria</taxon>
        <taxon>Sphingomonadales</taxon>
        <taxon>Sphingomonadaceae</taxon>
        <taxon>Sphingomonas</taxon>
    </lineage>
</organism>
<accession>A0A2T5GR93</accession>
<dbReference type="Proteomes" id="UP000326857">
    <property type="component" value="Unassembled WGS sequence"/>
</dbReference>
<dbReference type="Proteomes" id="UP000244189">
    <property type="component" value="Unassembled WGS sequence"/>
</dbReference>
<reference evidence="2 4" key="2">
    <citation type="submission" date="2019-09" db="EMBL/GenBank/DDBJ databases">
        <authorList>
            <person name="Dittami M. S."/>
        </authorList>
    </citation>
    <scope>NUCLEOTIDE SEQUENCE [LARGE SCALE GENOMIC DNA]</scope>
    <source>
        <strain evidence="2">SPHINGO391</strain>
    </source>
</reference>
<dbReference type="EMBL" id="QAOG01000001">
    <property type="protein sequence ID" value="PTQ61841.1"/>
    <property type="molecule type" value="Genomic_DNA"/>
</dbReference>
<evidence type="ECO:0000313" key="1">
    <source>
        <dbReference type="EMBL" id="PTQ61841.1"/>
    </source>
</evidence>
<keyword evidence="3" id="KW-1185">Reference proteome</keyword>
<evidence type="ECO:0000313" key="4">
    <source>
        <dbReference type="Proteomes" id="UP000326857"/>
    </source>
</evidence>
<protein>
    <submittedName>
        <fullName evidence="1">Uncharacterized protein</fullName>
    </submittedName>
</protein>
<gene>
    <name evidence="1" type="ORF">C8J26_0108</name>
    <name evidence="2" type="ORF">SPHINGO391_350241</name>
</gene>
<accession>A0A5E7YA76</accession>
<evidence type="ECO:0000313" key="3">
    <source>
        <dbReference type="Proteomes" id="UP000244189"/>
    </source>
</evidence>
<dbReference type="EMBL" id="CABVLI010000029">
    <property type="protein sequence ID" value="VVT01503.1"/>
    <property type="molecule type" value="Genomic_DNA"/>
</dbReference>